<keyword evidence="1 8" id="KW-0963">Cytoplasm</keyword>
<dbReference type="GO" id="GO:0005506">
    <property type="term" value="F:iron ion binding"/>
    <property type="evidence" value="ECO:0007669"/>
    <property type="project" value="UniProtKB-UniRule"/>
</dbReference>
<dbReference type="NCBIfam" id="TIGR00329">
    <property type="entry name" value="gcp_kae1"/>
    <property type="match status" value="1"/>
</dbReference>
<dbReference type="GO" id="GO:0002949">
    <property type="term" value="P:tRNA threonylcarbamoyladenosine modification"/>
    <property type="evidence" value="ECO:0007669"/>
    <property type="project" value="UniProtKB-UniRule"/>
</dbReference>
<dbReference type="PANTHER" id="PTHR11735:SF6">
    <property type="entry name" value="TRNA N6-ADENOSINE THREONYLCARBAMOYLTRANSFERASE, MITOCHONDRIAL"/>
    <property type="match status" value="1"/>
</dbReference>
<keyword evidence="3 8" id="KW-0819">tRNA processing</keyword>
<dbReference type="GO" id="GO:0006508">
    <property type="term" value="P:proteolysis"/>
    <property type="evidence" value="ECO:0007669"/>
    <property type="project" value="UniProtKB-KW"/>
</dbReference>
<name>A0A087CCS9_9BIFI</name>
<dbReference type="InterPro" id="IPR017861">
    <property type="entry name" value="KAE1/TsaD"/>
</dbReference>
<feature type="binding site" evidence="8">
    <location>
        <position position="209"/>
    </location>
    <ligand>
        <name>substrate</name>
    </ligand>
</feature>
<keyword evidence="4 8" id="KW-0479">Metal-binding</keyword>
<protein>
    <recommendedName>
        <fullName evidence="8">tRNA N6-adenosine threonylcarbamoyltransferase</fullName>
        <ecNumber evidence="8">2.3.1.234</ecNumber>
    </recommendedName>
    <alternativeName>
        <fullName evidence="8">N6-L-threonylcarbamoyladenine synthase</fullName>
        <shortName evidence="8">t(6)A synthase</shortName>
    </alternativeName>
    <alternativeName>
        <fullName evidence="8">t(6)A37 threonylcarbamoyladenosine biosynthesis protein TsaD</fullName>
    </alternativeName>
    <alternativeName>
        <fullName evidence="8">tRNA threonylcarbamoyladenosine biosynthesis protein TsaD</fullName>
    </alternativeName>
</protein>
<dbReference type="EMBL" id="JGZI01000010">
    <property type="protein sequence ID" value="KFI81079.1"/>
    <property type="molecule type" value="Genomic_DNA"/>
</dbReference>
<comment type="subcellular location">
    <subcellularLocation>
        <location evidence="8">Cytoplasm</location>
    </subcellularLocation>
</comment>
<comment type="cofactor">
    <cofactor evidence="8">
        <name>Fe(2+)</name>
        <dbReference type="ChEBI" id="CHEBI:29033"/>
    </cofactor>
    <text evidence="8">Binds 1 Fe(2+) ion per subunit.</text>
</comment>
<dbReference type="InterPro" id="IPR043129">
    <property type="entry name" value="ATPase_NBD"/>
</dbReference>
<feature type="domain" description="Gcp-like" evidence="9">
    <location>
        <begin position="48"/>
        <end position="338"/>
    </location>
</feature>
<dbReference type="Pfam" id="PF00814">
    <property type="entry name" value="TsaD"/>
    <property type="match status" value="1"/>
</dbReference>
<evidence type="ECO:0000256" key="7">
    <source>
        <dbReference type="ARBA" id="ARBA00048117"/>
    </source>
</evidence>
<dbReference type="AlphaFoldDB" id="A0A087CCS9"/>
<evidence type="ECO:0000256" key="6">
    <source>
        <dbReference type="ARBA" id="ARBA00023315"/>
    </source>
</evidence>
<keyword evidence="10" id="KW-0378">Hydrolase</keyword>
<keyword evidence="6 8" id="KW-0012">Acyltransferase</keyword>
<dbReference type="Proteomes" id="UP000029050">
    <property type="component" value="Unassembled WGS sequence"/>
</dbReference>
<dbReference type="GO" id="GO:0061711">
    <property type="term" value="F:tRNA N(6)-L-threonylcarbamoyladenine synthase activity"/>
    <property type="evidence" value="ECO:0007669"/>
    <property type="project" value="UniProtKB-EC"/>
</dbReference>
<dbReference type="PRINTS" id="PR00789">
    <property type="entry name" value="OSIALOPTASE"/>
</dbReference>
<dbReference type="SUPFAM" id="SSF53067">
    <property type="entry name" value="Actin-like ATPase domain"/>
    <property type="match status" value="1"/>
</dbReference>
<dbReference type="GO" id="GO:0008233">
    <property type="term" value="F:peptidase activity"/>
    <property type="evidence" value="ECO:0007669"/>
    <property type="project" value="UniProtKB-KW"/>
</dbReference>
<evidence type="ECO:0000256" key="2">
    <source>
        <dbReference type="ARBA" id="ARBA00022679"/>
    </source>
</evidence>
<keyword evidence="10" id="KW-0645">Protease</keyword>
<keyword evidence="5 8" id="KW-0408">Iron</keyword>
<dbReference type="FunFam" id="3.30.420.40:FF:000040">
    <property type="entry name" value="tRNA N6-adenosine threonylcarbamoyltransferase"/>
    <property type="match status" value="1"/>
</dbReference>
<evidence type="ECO:0000313" key="11">
    <source>
        <dbReference type="Proteomes" id="UP000029050"/>
    </source>
</evidence>
<comment type="caution">
    <text evidence="10">The sequence shown here is derived from an EMBL/GenBank/DDBJ whole genome shotgun (WGS) entry which is preliminary data.</text>
</comment>
<feature type="binding site" evidence="8">
    <location>
        <position position="332"/>
    </location>
    <ligand>
        <name>Fe cation</name>
        <dbReference type="ChEBI" id="CHEBI:24875"/>
    </ligand>
</feature>
<sequence>MSDAITGEAGASQTQTLDADTRMHGITVLGIESTCDETAAAVIRDGRLISNVVASSMLEHARYGGVIPEIASRAHAESFVPVVSKALADANLDLSDVDAIAVSAGPGLAGCLAVGVSGAKSLAWAAKKPIYGINHVIGHIAVTQLQFGAFPEDTMALIVSGGHTSLLHVRDVARHVDVVGTTLDDAAGECFDKIARLLGFPYPGGPHIDKHARTGDPHAIRVPKGLTQGKSAAKHPYDFSFSGVKTAVARWIEGEEAAGHAIPVDDVCASLADSVADVLAEKAMAGCAQYGSDTLIVGGGFSANSQLREKLQQVGEREGVQVRIPRIALCTDNGAMVAMLGSNLLASGIAPSSADFPIDSAMPLTQIVMP</sequence>
<evidence type="ECO:0000256" key="3">
    <source>
        <dbReference type="ARBA" id="ARBA00022694"/>
    </source>
</evidence>
<dbReference type="InterPro" id="IPR022450">
    <property type="entry name" value="TsaD"/>
</dbReference>
<dbReference type="InterPro" id="IPR000905">
    <property type="entry name" value="Gcp-like_dom"/>
</dbReference>
<evidence type="ECO:0000256" key="4">
    <source>
        <dbReference type="ARBA" id="ARBA00022723"/>
    </source>
</evidence>
<evidence type="ECO:0000313" key="10">
    <source>
        <dbReference type="EMBL" id="KFI81079.1"/>
    </source>
</evidence>
<comment type="function">
    <text evidence="8">Required for the formation of a threonylcarbamoyl group on adenosine at position 37 (t(6)A37) in tRNAs that read codons beginning with adenine. Is involved in the transfer of the threonylcarbamoyl moiety of threonylcarbamoyl-AMP (TC-AMP) to the N6 group of A37, together with TsaE and TsaB. TsaD likely plays a direct catalytic role in this reaction.</text>
</comment>
<feature type="binding site" evidence="8">
    <location>
        <position position="135"/>
    </location>
    <ligand>
        <name>Fe cation</name>
        <dbReference type="ChEBI" id="CHEBI:24875"/>
    </ligand>
</feature>
<dbReference type="CDD" id="cd24133">
    <property type="entry name" value="ASKHA_NBD_TsaD_bac"/>
    <property type="match status" value="1"/>
</dbReference>
<dbReference type="EC" id="2.3.1.234" evidence="8"/>
<evidence type="ECO:0000256" key="8">
    <source>
        <dbReference type="HAMAP-Rule" id="MF_01445"/>
    </source>
</evidence>
<gene>
    <name evidence="8" type="primary">tsaD</name>
    <name evidence="10" type="ORF">BPSY_1485</name>
</gene>
<dbReference type="HAMAP" id="MF_01445">
    <property type="entry name" value="TsaD"/>
    <property type="match status" value="1"/>
</dbReference>
<keyword evidence="2 8" id="KW-0808">Transferase</keyword>
<dbReference type="STRING" id="218140.BPSY_1485"/>
<dbReference type="PANTHER" id="PTHR11735">
    <property type="entry name" value="TRNA N6-ADENOSINE THREONYLCARBAMOYLTRANSFERASE"/>
    <property type="match status" value="1"/>
</dbReference>
<accession>A0A087CCS9</accession>
<feature type="binding site" evidence="8">
    <location>
        <begin position="158"/>
        <end position="162"/>
    </location>
    <ligand>
        <name>substrate</name>
    </ligand>
</feature>
<dbReference type="Gene3D" id="3.30.420.40">
    <property type="match status" value="2"/>
</dbReference>
<organism evidence="10 11">
    <name type="scientific">Bifidobacterium psychraerophilum</name>
    <dbReference type="NCBI Taxonomy" id="218140"/>
    <lineage>
        <taxon>Bacteria</taxon>
        <taxon>Bacillati</taxon>
        <taxon>Actinomycetota</taxon>
        <taxon>Actinomycetes</taxon>
        <taxon>Bifidobacteriales</taxon>
        <taxon>Bifidobacteriaceae</taxon>
        <taxon>Bifidobacterium</taxon>
    </lineage>
</organism>
<evidence type="ECO:0000256" key="5">
    <source>
        <dbReference type="ARBA" id="ARBA00023004"/>
    </source>
</evidence>
<feature type="binding site" evidence="8">
    <location>
        <position position="139"/>
    </location>
    <ligand>
        <name>Fe cation</name>
        <dbReference type="ChEBI" id="CHEBI:24875"/>
    </ligand>
</feature>
<comment type="similarity">
    <text evidence="8">Belongs to the KAE1 / TsaD family.</text>
</comment>
<dbReference type="eggNOG" id="COG0533">
    <property type="taxonomic scope" value="Bacteria"/>
</dbReference>
<comment type="catalytic activity">
    <reaction evidence="7 8">
        <text>L-threonylcarbamoyladenylate + adenosine(37) in tRNA = N(6)-L-threonylcarbamoyladenosine(37) in tRNA + AMP + H(+)</text>
        <dbReference type="Rhea" id="RHEA:37059"/>
        <dbReference type="Rhea" id="RHEA-COMP:10162"/>
        <dbReference type="Rhea" id="RHEA-COMP:10163"/>
        <dbReference type="ChEBI" id="CHEBI:15378"/>
        <dbReference type="ChEBI" id="CHEBI:73682"/>
        <dbReference type="ChEBI" id="CHEBI:74411"/>
        <dbReference type="ChEBI" id="CHEBI:74418"/>
        <dbReference type="ChEBI" id="CHEBI:456215"/>
        <dbReference type="EC" id="2.3.1.234"/>
    </reaction>
</comment>
<dbReference type="NCBIfam" id="TIGR03723">
    <property type="entry name" value="T6A_TsaD_YgjD"/>
    <property type="match status" value="1"/>
</dbReference>
<feature type="binding site" evidence="8">
    <location>
        <position position="205"/>
    </location>
    <ligand>
        <name>substrate</name>
    </ligand>
</feature>
<keyword evidence="11" id="KW-1185">Reference proteome</keyword>
<feature type="binding site" evidence="8">
    <location>
        <position position="192"/>
    </location>
    <ligand>
        <name>substrate</name>
    </ligand>
</feature>
<dbReference type="GO" id="GO:0005737">
    <property type="term" value="C:cytoplasm"/>
    <property type="evidence" value="ECO:0007669"/>
    <property type="project" value="UniProtKB-SubCell"/>
</dbReference>
<evidence type="ECO:0000259" key="9">
    <source>
        <dbReference type="Pfam" id="PF00814"/>
    </source>
</evidence>
<reference evidence="10 11" key="1">
    <citation type="submission" date="2014-03" db="EMBL/GenBank/DDBJ databases">
        <title>Genomics of Bifidobacteria.</title>
        <authorList>
            <person name="Ventura M."/>
            <person name="Milani C."/>
            <person name="Lugli G.A."/>
        </authorList>
    </citation>
    <scope>NUCLEOTIDE SEQUENCE [LARGE SCALE GENOMIC DNA]</scope>
    <source>
        <strain evidence="10 11">LMG 21775</strain>
    </source>
</reference>
<evidence type="ECO:0000256" key="1">
    <source>
        <dbReference type="ARBA" id="ARBA00022490"/>
    </source>
</evidence>
<proteinExistence type="inferred from homology"/>
<feature type="binding site" evidence="8">
    <location>
        <position position="304"/>
    </location>
    <ligand>
        <name>substrate</name>
    </ligand>
</feature>